<comment type="subunit">
    <text evidence="7">Heterodimers with GPN1 or GPN2. Binds to RNA polymerase II (RNAPII).</text>
</comment>
<dbReference type="EMBL" id="MU128919">
    <property type="protein sequence ID" value="KAF9519169.1"/>
    <property type="molecule type" value="Genomic_DNA"/>
</dbReference>
<comment type="similarity">
    <text evidence="1 8">Belongs to the GPN-loop GTPase family.</text>
</comment>
<feature type="region of interest" description="Disordered" evidence="9">
    <location>
        <begin position="180"/>
        <end position="203"/>
    </location>
</feature>
<evidence type="ECO:0000256" key="3">
    <source>
        <dbReference type="ARBA" id="ARBA00022741"/>
    </source>
</evidence>
<reference evidence="10" key="1">
    <citation type="journal article" date="2020" name="Nat. Commun.">
        <title>Large-scale genome sequencing of mycorrhizal fungi provides insights into the early evolution of symbiotic traits.</title>
        <authorList>
            <person name="Miyauchi S."/>
            <person name="Kiss E."/>
            <person name="Kuo A."/>
            <person name="Drula E."/>
            <person name="Kohler A."/>
            <person name="Sanchez-Garcia M."/>
            <person name="Morin E."/>
            <person name="Andreopoulos B."/>
            <person name="Barry K.W."/>
            <person name="Bonito G."/>
            <person name="Buee M."/>
            <person name="Carver A."/>
            <person name="Chen C."/>
            <person name="Cichocki N."/>
            <person name="Clum A."/>
            <person name="Culley D."/>
            <person name="Crous P.W."/>
            <person name="Fauchery L."/>
            <person name="Girlanda M."/>
            <person name="Hayes R.D."/>
            <person name="Keri Z."/>
            <person name="LaButti K."/>
            <person name="Lipzen A."/>
            <person name="Lombard V."/>
            <person name="Magnuson J."/>
            <person name="Maillard F."/>
            <person name="Murat C."/>
            <person name="Nolan M."/>
            <person name="Ohm R.A."/>
            <person name="Pangilinan J."/>
            <person name="Pereira M.F."/>
            <person name="Perotto S."/>
            <person name="Peter M."/>
            <person name="Pfister S."/>
            <person name="Riley R."/>
            <person name="Sitrit Y."/>
            <person name="Stielow J.B."/>
            <person name="Szollosi G."/>
            <person name="Zifcakova L."/>
            <person name="Stursova M."/>
            <person name="Spatafora J.W."/>
            <person name="Tedersoo L."/>
            <person name="Vaario L.M."/>
            <person name="Yamada A."/>
            <person name="Yan M."/>
            <person name="Wang P."/>
            <person name="Xu J."/>
            <person name="Bruns T."/>
            <person name="Baldrian P."/>
            <person name="Vilgalys R."/>
            <person name="Dunand C."/>
            <person name="Henrissat B."/>
            <person name="Grigoriev I.V."/>
            <person name="Hibbett D."/>
            <person name="Nagy L.G."/>
            <person name="Martin F.M."/>
        </authorList>
    </citation>
    <scope>NUCLEOTIDE SEQUENCE</scope>
    <source>
        <strain evidence="10">UP504</strain>
    </source>
</reference>
<dbReference type="InterPro" id="IPR027417">
    <property type="entry name" value="P-loop_NTPase"/>
</dbReference>
<dbReference type="PANTHER" id="PTHR21231:SF7">
    <property type="entry name" value="GPN-LOOP GTPASE 3"/>
    <property type="match status" value="1"/>
</dbReference>
<evidence type="ECO:0000256" key="6">
    <source>
        <dbReference type="ARBA" id="ARBA00054449"/>
    </source>
</evidence>
<dbReference type="SUPFAM" id="SSF52540">
    <property type="entry name" value="P-loop containing nucleoside triphosphate hydrolases"/>
    <property type="match status" value="1"/>
</dbReference>
<dbReference type="CDD" id="cd17872">
    <property type="entry name" value="GPN3"/>
    <property type="match status" value="1"/>
</dbReference>
<evidence type="ECO:0000256" key="2">
    <source>
        <dbReference type="ARBA" id="ARBA00014587"/>
    </source>
</evidence>
<keyword evidence="5 8" id="KW-0342">GTP-binding</keyword>
<evidence type="ECO:0000256" key="7">
    <source>
        <dbReference type="ARBA" id="ARBA00061952"/>
    </source>
</evidence>
<sequence length="292" mass="32716">MRYAVLVCGPAGSGKSTFCTSMLTNLEAQHRTCHLVNLDPAADSTSFEYEPSIDIRDLISLDDVMSELGYGPNGGLVYCFEYLLQNMDWLDEELGEFENNYLLIDCPGQIELYTHHPLLPALMSHLAQSGIRTCALYLVESQFMEDRYKYFSGVMSAMSAMVNFEIPWINVLSKMDLVTPTKNDDDPDGAGARNGPRGRRDIARFLDPDPMMLLASEPSGGEKSNPRFHALNQAIAQLIEDHPLVSFLPLDLTSTKSLETIISHVDYTIQYGEDEEPREPKDMDEGDFPDIE</sequence>
<proteinExistence type="inferred from homology"/>
<evidence type="ECO:0000313" key="11">
    <source>
        <dbReference type="Proteomes" id="UP000886523"/>
    </source>
</evidence>
<dbReference type="OrthoDB" id="5839at2759"/>
<dbReference type="InterPro" id="IPR004130">
    <property type="entry name" value="Gpn"/>
</dbReference>
<name>A0A9P6B7G3_9AGAM</name>
<evidence type="ECO:0000313" key="10">
    <source>
        <dbReference type="EMBL" id="KAF9519169.1"/>
    </source>
</evidence>
<feature type="region of interest" description="Disordered" evidence="9">
    <location>
        <begin position="270"/>
        <end position="292"/>
    </location>
</feature>
<dbReference type="InterPro" id="IPR030228">
    <property type="entry name" value="Gpn3"/>
</dbReference>
<dbReference type="PANTHER" id="PTHR21231">
    <property type="entry name" value="XPA-BINDING PROTEIN 1-RELATED"/>
    <property type="match status" value="1"/>
</dbReference>
<evidence type="ECO:0000256" key="1">
    <source>
        <dbReference type="ARBA" id="ARBA00005290"/>
    </source>
</evidence>
<dbReference type="Gene3D" id="3.40.50.300">
    <property type="entry name" value="P-loop containing nucleotide triphosphate hydrolases"/>
    <property type="match status" value="1"/>
</dbReference>
<dbReference type="AlphaFoldDB" id="A0A9P6B7G3"/>
<organism evidence="10 11">
    <name type="scientific">Hydnum rufescens UP504</name>
    <dbReference type="NCBI Taxonomy" id="1448309"/>
    <lineage>
        <taxon>Eukaryota</taxon>
        <taxon>Fungi</taxon>
        <taxon>Dikarya</taxon>
        <taxon>Basidiomycota</taxon>
        <taxon>Agaricomycotina</taxon>
        <taxon>Agaricomycetes</taxon>
        <taxon>Cantharellales</taxon>
        <taxon>Hydnaceae</taxon>
        <taxon>Hydnum</taxon>
    </lineage>
</organism>
<dbReference type="GO" id="GO:0005525">
    <property type="term" value="F:GTP binding"/>
    <property type="evidence" value="ECO:0007669"/>
    <property type="project" value="UniProtKB-KW"/>
</dbReference>
<dbReference type="Proteomes" id="UP000886523">
    <property type="component" value="Unassembled WGS sequence"/>
</dbReference>
<dbReference type="FunFam" id="3.40.50.300:FF:000552">
    <property type="entry name" value="GPN-loop GTPase 3"/>
    <property type="match status" value="1"/>
</dbReference>
<keyword evidence="11" id="KW-1185">Reference proteome</keyword>
<evidence type="ECO:0000256" key="4">
    <source>
        <dbReference type="ARBA" id="ARBA00022801"/>
    </source>
</evidence>
<evidence type="ECO:0000256" key="8">
    <source>
        <dbReference type="RuleBase" id="RU365059"/>
    </source>
</evidence>
<dbReference type="Pfam" id="PF03029">
    <property type="entry name" value="ATP_bind_1"/>
    <property type="match status" value="1"/>
</dbReference>
<evidence type="ECO:0000256" key="9">
    <source>
        <dbReference type="SAM" id="MobiDB-lite"/>
    </source>
</evidence>
<keyword evidence="4 8" id="KW-0378">Hydrolase</keyword>
<evidence type="ECO:0000256" key="5">
    <source>
        <dbReference type="ARBA" id="ARBA00023134"/>
    </source>
</evidence>
<protein>
    <recommendedName>
        <fullName evidence="2 8">GPN-loop GTPase 3</fullName>
    </recommendedName>
</protein>
<keyword evidence="3 8" id="KW-0547">Nucleotide-binding</keyword>
<gene>
    <name evidence="10" type="ORF">BS47DRAFT_1370799</name>
</gene>
<dbReference type="GO" id="GO:0003924">
    <property type="term" value="F:GTPase activity"/>
    <property type="evidence" value="ECO:0007669"/>
    <property type="project" value="TreeGrafter"/>
</dbReference>
<comment type="caution">
    <text evidence="10">The sequence shown here is derived from an EMBL/GenBank/DDBJ whole genome shotgun (WGS) entry which is preliminary data.</text>
</comment>
<comment type="function">
    <text evidence="6 8">Small GTPase required for proper nuclear import of RNA polymerase II and III (RNAPII and RNAPIII). May act at an RNAP assembly step prior to nuclear import.</text>
</comment>
<accession>A0A9P6B7G3</accession>